<dbReference type="Pfam" id="PF01336">
    <property type="entry name" value="tRNA_anti-codon"/>
    <property type="match status" value="1"/>
</dbReference>
<dbReference type="InterPro" id="IPR012340">
    <property type="entry name" value="NA-bd_OB-fold"/>
</dbReference>
<keyword evidence="3" id="KW-0067">ATP-binding</keyword>
<dbReference type="InterPro" id="IPR044136">
    <property type="entry name" value="Lys-tRNA-ligase_II_N"/>
</dbReference>
<dbReference type="GO" id="GO:0006430">
    <property type="term" value="P:lysyl-tRNA aminoacylation"/>
    <property type="evidence" value="ECO:0007669"/>
    <property type="project" value="InterPro"/>
</dbReference>
<feature type="domain" description="Aminoacyl-transfer RNA synthetases class-II family profile" evidence="5">
    <location>
        <begin position="173"/>
        <end position="285"/>
    </location>
</feature>
<dbReference type="Proteomes" id="UP000034706">
    <property type="component" value="Unassembled WGS sequence"/>
</dbReference>
<dbReference type="SUPFAM" id="SSF55681">
    <property type="entry name" value="Class II aaRS and biotin synthetases"/>
    <property type="match status" value="1"/>
</dbReference>
<dbReference type="PRINTS" id="PR00982">
    <property type="entry name" value="TRNASYNTHLYS"/>
</dbReference>
<dbReference type="PANTHER" id="PTHR42918:SF15">
    <property type="entry name" value="LYSINE--TRNA LIGASE, CHLOROPLASTIC_MITOCHONDRIAL"/>
    <property type="match status" value="1"/>
</dbReference>
<dbReference type="GO" id="GO:0004824">
    <property type="term" value="F:lysine-tRNA ligase activity"/>
    <property type="evidence" value="ECO:0007669"/>
    <property type="project" value="InterPro"/>
</dbReference>
<dbReference type="SUPFAM" id="SSF50249">
    <property type="entry name" value="Nucleic acid-binding proteins"/>
    <property type="match status" value="1"/>
</dbReference>
<organism evidence="6 7">
    <name type="scientific">Candidatus Azambacteria bacterium GW2011_GWA2_39_10</name>
    <dbReference type="NCBI Taxonomy" id="1618611"/>
    <lineage>
        <taxon>Bacteria</taxon>
        <taxon>Candidatus Azamiibacteriota</taxon>
    </lineage>
</organism>
<gene>
    <name evidence="6" type="ORF">UT16_C0009G0001</name>
</gene>
<dbReference type="Pfam" id="PF00152">
    <property type="entry name" value="tRNA-synt_2"/>
    <property type="match status" value="1"/>
</dbReference>
<dbReference type="Gene3D" id="3.30.930.10">
    <property type="entry name" value="Bira Bifunctional Protein, Domain 2"/>
    <property type="match status" value="1"/>
</dbReference>
<evidence type="ECO:0000256" key="1">
    <source>
        <dbReference type="ARBA" id="ARBA00022598"/>
    </source>
</evidence>
<dbReference type="InterPro" id="IPR018149">
    <property type="entry name" value="Lys-tRNA-synth_II_C"/>
</dbReference>
<proteinExistence type="predicted"/>
<dbReference type="InterPro" id="IPR006195">
    <property type="entry name" value="aa-tRNA-synth_II"/>
</dbReference>
<dbReference type="InterPro" id="IPR004365">
    <property type="entry name" value="NA-bd_OB_tRNA"/>
</dbReference>
<comment type="caution">
    <text evidence="6">The sequence shown here is derived from an EMBL/GenBank/DDBJ whole genome shotgun (WGS) entry which is preliminary data.</text>
</comment>
<keyword evidence="1 6" id="KW-0436">Ligase</keyword>
<dbReference type="EMBL" id="LBVT01000009">
    <property type="protein sequence ID" value="KKQ92256.1"/>
    <property type="molecule type" value="Genomic_DNA"/>
</dbReference>
<dbReference type="Gene3D" id="2.40.50.140">
    <property type="entry name" value="Nucleic acid-binding proteins"/>
    <property type="match status" value="1"/>
</dbReference>
<feature type="non-terminal residue" evidence="6">
    <location>
        <position position="373"/>
    </location>
</feature>
<dbReference type="PROSITE" id="PS50862">
    <property type="entry name" value="AA_TRNA_LIGASE_II"/>
    <property type="match status" value="1"/>
</dbReference>
<keyword evidence="4" id="KW-0030">Aminoacyl-tRNA synthetase</keyword>
<accession>A0A0G0PSD2</accession>
<evidence type="ECO:0000313" key="7">
    <source>
        <dbReference type="Proteomes" id="UP000034706"/>
    </source>
</evidence>
<dbReference type="AlphaFoldDB" id="A0A0G0PSD2"/>
<protein>
    <submittedName>
        <fullName evidence="6">Lysine-tRNA ligase</fullName>
    </submittedName>
</protein>
<dbReference type="PANTHER" id="PTHR42918">
    <property type="entry name" value="LYSYL-TRNA SYNTHETASE"/>
    <property type="match status" value="1"/>
</dbReference>
<dbReference type="CDD" id="cd04322">
    <property type="entry name" value="LysRS_N"/>
    <property type="match status" value="1"/>
</dbReference>
<evidence type="ECO:0000256" key="3">
    <source>
        <dbReference type="ARBA" id="ARBA00022840"/>
    </source>
</evidence>
<evidence type="ECO:0000256" key="4">
    <source>
        <dbReference type="ARBA" id="ARBA00023146"/>
    </source>
</evidence>
<keyword evidence="2" id="KW-0547">Nucleotide-binding</keyword>
<evidence type="ECO:0000313" key="6">
    <source>
        <dbReference type="EMBL" id="KKQ92256.1"/>
    </source>
</evidence>
<sequence length="373" mass="43679">MPTLEELRQTRIEKLERLQNNGINPYPAKVRRDFEIKKILDKFWFWRLTKKVVYIAGRIRTQRVHGKAAFFDLEDASGKIQCFISPADLNSKKSYDEFIASCDIGDFVEVKGSVFKTKKGEKTLRVFEIRIIVKSLLPLPEKWHGLQDVEERYRKRYLDLLMNSEVKEKFLKRSVIIKELRNFFDERGFVEFETPMLQTIPGGATAKPFKTHLNALNLDLCLRIAPELYLKRLLAAGFEKVYEIGRNFRNEGMDAHHNPEFTMLEAYIAYKNSDYLKKFIENVFKQLIKRINNGNLAVEYQNNKIDFNGRWKEKKYDDLIKEFGDFDLAKKKLIQPTFVSDFPADILPLSKTLEKNHLEADAFQVFAGGLELI</sequence>
<dbReference type="GO" id="GO:0000049">
    <property type="term" value="F:tRNA binding"/>
    <property type="evidence" value="ECO:0007669"/>
    <property type="project" value="TreeGrafter"/>
</dbReference>
<name>A0A0G0PSD2_9BACT</name>
<dbReference type="GO" id="GO:0005829">
    <property type="term" value="C:cytosol"/>
    <property type="evidence" value="ECO:0007669"/>
    <property type="project" value="TreeGrafter"/>
</dbReference>
<evidence type="ECO:0000259" key="5">
    <source>
        <dbReference type="PROSITE" id="PS50862"/>
    </source>
</evidence>
<dbReference type="InterPro" id="IPR045864">
    <property type="entry name" value="aa-tRNA-synth_II/BPL/LPL"/>
</dbReference>
<dbReference type="InterPro" id="IPR004364">
    <property type="entry name" value="Aa-tRNA-synt_II"/>
</dbReference>
<evidence type="ECO:0000256" key="2">
    <source>
        <dbReference type="ARBA" id="ARBA00022741"/>
    </source>
</evidence>
<reference evidence="6 7" key="1">
    <citation type="journal article" date="2015" name="Nature">
        <title>rRNA introns, odd ribosomes, and small enigmatic genomes across a large radiation of phyla.</title>
        <authorList>
            <person name="Brown C.T."/>
            <person name="Hug L.A."/>
            <person name="Thomas B.C."/>
            <person name="Sharon I."/>
            <person name="Castelle C.J."/>
            <person name="Singh A."/>
            <person name="Wilkins M.J."/>
            <person name="Williams K.H."/>
            <person name="Banfield J.F."/>
        </authorList>
    </citation>
    <scope>NUCLEOTIDE SEQUENCE [LARGE SCALE GENOMIC DNA]</scope>
</reference>
<dbReference type="GO" id="GO:0005524">
    <property type="term" value="F:ATP binding"/>
    <property type="evidence" value="ECO:0007669"/>
    <property type="project" value="UniProtKB-KW"/>
</dbReference>